<proteinExistence type="predicted"/>
<comment type="caution">
    <text evidence="2">The sequence shown here is derived from an EMBL/GenBank/DDBJ whole genome shotgun (WGS) entry which is preliminary data.</text>
</comment>
<dbReference type="EMBL" id="JAOYFB010000003">
    <property type="protein sequence ID" value="KAK4012363.1"/>
    <property type="molecule type" value="Genomic_DNA"/>
</dbReference>
<keyword evidence="1" id="KW-0812">Transmembrane</keyword>
<feature type="transmembrane region" description="Helical" evidence="1">
    <location>
        <begin position="80"/>
        <end position="101"/>
    </location>
</feature>
<keyword evidence="1" id="KW-0472">Membrane</keyword>
<name>A0ABQ9ZHF6_9CRUS</name>
<evidence type="ECO:0000256" key="1">
    <source>
        <dbReference type="SAM" id="Phobius"/>
    </source>
</evidence>
<accession>A0ABQ9ZHF6</accession>
<gene>
    <name evidence="2" type="ORF">OUZ56_021463</name>
</gene>
<keyword evidence="1" id="KW-1133">Transmembrane helix</keyword>
<dbReference type="Proteomes" id="UP001234178">
    <property type="component" value="Unassembled WGS sequence"/>
</dbReference>
<keyword evidence="3" id="KW-1185">Reference proteome</keyword>
<evidence type="ECO:0000313" key="2">
    <source>
        <dbReference type="EMBL" id="KAK4012363.1"/>
    </source>
</evidence>
<sequence>MTGYGTLPMMGLLVQESVSSYHSKRLALYLKLGNHAVLDMHDERNCVTPYDAIKVGFSILAQLTPSVSPKKNPLYESGNYGGILLLAVALLMATLITGVMMGSSPSYTIDTPYYAYPRISRIH</sequence>
<protein>
    <submittedName>
        <fullName evidence="2">Uncharacterized protein</fullName>
    </submittedName>
</protein>
<organism evidence="2 3">
    <name type="scientific">Daphnia magna</name>
    <dbReference type="NCBI Taxonomy" id="35525"/>
    <lineage>
        <taxon>Eukaryota</taxon>
        <taxon>Metazoa</taxon>
        <taxon>Ecdysozoa</taxon>
        <taxon>Arthropoda</taxon>
        <taxon>Crustacea</taxon>
        <taxon>Branchiopoda</taxon>
        <taxon>Diplostraca</taxon>
        <taxon>Cladocera</taxon>
        <taxon>Anomopoda</taxon>
        <taxon>Daphniidae</taxon>
        <taxon>Daphnia</taxon>
    </lineage>
</organism>
<reference evidence="2 3" key="1">
    <citation type="journal article" date="2023" name="Nucleic Acids Res.">
        <title>The hologenome of Daphnia magna reveals possible DNA methylation and microbiome-mediated evolution of the host genome.</title>
        <authorList>
            <person name="Chaturvedi A."/>
            <person name="Li X."/>
            <person name="Dhandapani V."/>
            <person name="Marshall H."/>
            <person name="Kissane S."/>
            <person name="Cuenca-Cambronero M."/>
            <person name="Asole G."/>
            <person name="Calvet F."/>
            <person name="Ruiz-Romero M."/>
            <person name="Marangio P."/>
            <person name="Guigo R."/>
            <person name="Rago D."/>
            <person name="Mirbahai L."/>
            <person name="Eastwood N."/>
            <person name="Colbourne J.K."/>
            <person name="Zhou J."/>
            <person name="Mallon E."/>
            <person name="Orsini L."/>
        </authorList>
    </citation>
    <scope>NUCLEOTIDE SEQUENCE [LARGE SCALE GENOMIC DNA]</scope>
    <source>
        <strain evidence="2">LRV0_1</strain>
    </source>
</reference>
<evidence type="ECO:0000313" key="3">
    <source>
        <dbReference type="Proteomes" id="UP001234178"/>
    </source>
</evidence>